<dbReference type="GeneID" id="58263774"/>
<comment type="similarity">
    <text evidence="1">Belongs to the UPF0250 family.</text>
</comment>
<comment type="caution">
    <text evidence="2">The sequence shown here is derived from an EMBL/GenBank/DDBJ whole genome shotgun (WGS) entry which is preliminary data.</text>
</comment>
<gene>
    <name evidence="2" type="ORF">J7561_06195</name>
</gene>
<dbReference type="RefSeq" id="WP_008316193.1">
    <property type="nucleotide sequence ID" value="NZ_CP115969.1"/>
</dbReference>
<dbReference type="Proteomes" id="UP000680020">
    <property type="component" value="Unassembled WGS sequence"/>
</dbReference>
<dbReference type="GO" id="GO:0005829">
    <property type="term" value="C:cytosol"/>
    <property type="evidence" value="ECO:0007669"/>
    <property type="project" value="TreeGrafter"/>
</dbReference>
<reference evidence="2" key="1">
    <citation type="submission" date="2021-03" db="EMBL/GenBank/DDBJ databases">
        <title>Identification and antibiotic profiling of Wohlfahrtiimonas chitiniclastica, an underestimated human pathogen.</title>
        <authorList>
            <person name="Kopf A."/>
            <person name="Bunk B."/>
            <person name="Coldewey S."/>
            <person name="Gunzer F."/>
            <person name="Riedel T."/>
            <person name="Schroettner P."/>
        </authorList>
    </citation>
    <scope>NUCLEOTIDE SEQUENCE</scope>
    <source>
        <strain evidence="2">DSM 100917</strain>
    </source>
</reference>
<dbReference type="PANTHER" id="PTHR38036">
    <property type="entry name" value="UPF0250 PROTEIN YBED"/>
    <property type="match status" value="1"/>
</dbReference>
<dbReference type="InterPro" id="IPR027471">
    <property type="entry name" value="YbeD-like_sf"/>
</dbReference>
<accession>A0A165GUA4</accession>
<sequence>MINPETKQPLVDFPTHFLFKITGKNEPNFESDIIALLKKVDPTIDDSKITRKLSSSDKYLSLSVNVWVTKQEEIDEVYSLLKAEPRVVWAL</sequence>
<protein>
    <submittedName>
        <fullName evidence="2">DUF493 domain-containing protein</fullName>
    </submittedName>
</protein>
<dbReference type="AlphaFoldDB" id="A0A165GUA4"/>
<dbReference type="SUPFAM" id="SSF117991">
    <property type="entry name" value="YbeD/HP0495-like"/>
    <property type="match status" value="1"/>
</dbReference>
<evidence type="ECO:0000256" key="1">
    <source>
        <dbReference type="ARBA" id="ARBA00008460"/>
    </source>
</evidence>
<name>A0A165GUA4_9GAMM</name>
<dbReference type="Gene3D" id="3.30.70.260">
    <property type="match status" value="1"/>
</dbReference>
<dbReference type="PANTHER" id="PTHR38036:SF1">
    <property type="entry name" value="UPF0250 PROTEIN YBED"/>
    <property type="match status" value="1"/>
</dbReference>
<dbReference type="InterPro" id="IPR007454">
    <property type="entry name" value="UPF0250_YbeD-like"/>
</dbReference>
<evidence type="ECO:0000313" key="2">
    <source>
        <dbReference type="EMBL" id="MBS7824794.1"/>
    </source>
</evidence>
<evidence type="ECO:0000313" key="3">
    <source>
        <dbReference type="Proteomes" id="UP000680020"/>
    </source>
</evidence>
<dbReference type="EMBL" id="JAGIBU010000004">
    <property type="protein sequence ID" value="MBS7824794.1"/>
    <property type="molecule type" value="Genomic_DNA"/>
</dbReference>
<organism evidence="2 3">
    <name type="scientific">Wohlfahrtiimonas chitiniclastica</name>
    <dbReference type="NCBI Taxonomy" id="400946"/>
    <lineage>
        <taxon>Bacteria</taxon>
        <taxon>Pseudomonadati</taxon>
        <taxon>Pseudomonadota</taxon>
        <taxon>Gammaproteobacteria</taxon>
        <taxon>Cardiobacteriales</taxon>
        <taxon>Ignatzschineriaceae</taxon>
        <taxon>Wohlfahrtiimonas</taxon>
    </lineage>
</organism>
<proteinExistence type="inferred from homology"/>
<dbReference type="Pfam" id="PF04359">
    <property type="entry name" value="DUF493"/>
    <property type="match status" value="1"/>
</dbReference>